<dbReference type="Proteomes" id="UP001474120">
    <property type="component" value="Unassembled WGS sequence"/>
</dbReference>
<sequence>MFHTYSVAFYNLENLFDPLDNETTRDKDYTPQGIYQWNKEKYLQKIEHVSRVISKVGKMRSNIPPVLMGVCEIENEFCLNDLIQSDHLKKYDYDWVFDNSGDPRGINVALLYQKQYFKIENQATYPISLHIDGQIEYSRNILHISGTLFDKKIHLIINHWPSRTDGTIKTNSKRMLASKTVLQIIDKIRLDEPSANMLIMGDFNDDPLSESLQAFKSRDFTNAMEGFHHQKKGSVKYKGKWKMFDQILLNQQLLNTSWFCYQEAHIFVEPFLIQKTGRFKGSPKRTFINRYHQGGYSDHFPVFIYFNTALQV</sequence>
<keyword evidence="2" id="KW-0540">Nuclease</keyword>
<comment type="caution">
    <text evidence="2">The sequence shown here is derived from an EMBL/GenBank/DDBJ whole genome shotgun (WGS) entry which is preliminary data.</text>
</comment>
<proteinExistence type="predicted"/>
<feature type="domain" description="Endonuclease/exonuclease/phosphatase" evidence="1">
    <location>
        <begin position="6"/>
        <end position="306"/>
    </location>
</feature>
<keyword evidence="2" id="KW-0378">Hydrolase</keyword>
<evidence type="ECO:0000259" key="1">
    <source>
        <dbReference type="Pfam" id="PF19580"/>
    </source>
</evidence>
<gene>
    <name evidence="2" type="ORF">AABB81_12640</name>
</gene>
<dbReference type="Pfam" id="PF19580">
    <property type="entry name" value="Exo_endo_phos_3"/>
    <property type="match status" value="1"/>
</dbReference>
<dbReference type="SUPFAM" id="SSF56219">
    <property type="entry name" value="DNase I-like"/>
    <property type="match status" value="1"/>
</dbReference>
<dbReference type="GO" id="GO:0004519">
    <property type="term" value="F:endonuclease activity"/>
    <property type="evidence" value="ECO:0007669"/>
    <property type="project" value="UniProtKB-KW"/>
</dbReference>
<evidence type="ECO:0000313" key="3">
    <source>
        <dbReference type="Proteomes" id="UP001474120"/>
    </source>
</evidence>
<accession>A0ABU9L3R3</accession>
<organism evidence="2 3">
    <name type="scientific">Lutimonas vermicola</name>
    <dbReference type="NCBI Taxonomy" id="414288"/>
    <lineage>
        <taxon>Bacteria</taxon>
        <taxon>Pseudomonadati</taxon>
        <taxon>Bacteroidota</taxon>
        <taxon>Flavobacteriia</taxon>
        <taxon>Flavobacteriales</taxon>
        <taxon>Flavobacteriaceae</taxon>
        <taxon>Lutimonas</taxon>
    </lineage>
</organism>
<dbReference type="Gene3D" id="3.60.10.10">
    <property type="entry name" value="Endonuclease/exonuclease/phosphatase"/>
    <property type="match status" value="1"/>
</dbReference>
<protein>
    <submittedName>
        <fullName evidence="2">Endonuclease</fullName>
    </submittedName>
</protein>
<keyword evidence="2" id="KW-0255">Endonuclease</keyword>
<keyword evidence="3" id="KW-1185">Reference proteome</keyword>
<dbReference type="RefSeq" id="WP_342160914.1">
    <property type="nucleotide sequence ID" value="NZ_JBCDNA010000003.1"/>
</dbReference>
<dbReference type="InterPro" id="IPR036691">
    <property type="entry name" value="Endo/exonu/phosph_ase_sf"/>
</dbReference>
<dbReference type="EMBL" id="JBCDNA010000003">
    <property type="protein sequence ID" value="MEL4456748.1"/>
    <property type="molecule type" value="Genomic_DNA"/>
</dbReference>
<evidence type="ECO:0000313" key="2">
    <source>
        <dbReference type="EMBL" id="MEL4456748.1"/>
    </source>
</evidence>
<dbReference type="InterPro" id="IPR005135">
    <property type="entry name" value="Endo/exonuclease/phosphatase"/>
</dbReference>
<dbReference type="PANTHER" id="PTHR42834">
    <property type="entry name" value="ENDONUCLEASE/EXONUCLEASE/PHOSPHATASE FAMILY PROTEIN (AFU_ORTHOLOGUE AFUA_3G09210)"/>
    <property type="match status" value="1"/>
</dbReference>
<name>A0ABU9L3R3_9FLAO</name>
<reference evidence="2 3" key="1">
    <citation type="submission" date="2024-04" db="EMBL/GenBank/DDBJ databases">
        <title>whole genome sequencing of Lutimonas vermicola strain IMCC1616.</title>
        <authorList>
            <person name="Bae S.S."/>
        </authorList>
    </citation>
    <scope>NUCLEOTIDE SEQUENCE [LARGE SCALE GENOMIC DNA]</scope>
    <source>
        <strain evidence="2 3">IMCC1616</strain>
    </source>
</reference>
<dbReference type="PANTHER" id="PTHR42834:SF1">
    <property type="entry name" value="ENDONUCLEASE_EXONUCLEASE_PHOSPHATASE FAMILY PROTEIN (AFU_ORTHOLOGUE AFUA_3G09210)"/>
    <property type="match status" value="1"/>
</dbReference>